<name>A0A1Y2F1U1_PROLT</name>
<evidence type="ECO:0000313" key="5">
    <source>
        <dbReference type="Proteomes" id="UP000193685"/>
    </source>
</evidence>
<keyword evidence="3" id="KW-0560">Oxidoreductase</keyword>
<keyword evidence="5" id="KW-1185">Reference proteome</keyword>
<dbReference type="GO" id="GO:0016616">
    <property type="term" value="F:oxidoreductase activity, acting on the CH-OH group of donors, NAD or NADP as acceptor"/>
    <property type="evidence" value="ECO:0007669"/>
    <property type="project" value="UniProtKB-ARBA"/>
</dbReference>
<comment type="caution">
    <text evidence="4">The sequence shown here is derived from an EMBL/GenBank/DDBJ whole genome shotgun (WGS) entry which is preliminary data.</text>
</comment>
<keyword evidence="2" id="KW-0521">NADP</keyword>
<comment type="similarity">
    <text evidence="1">Belongs to the short-chain dehydrogenases/reductases (SDR) family.</text>
</comment>
<proteinExistence type="inferred from homology"/>
<dbReference type="InterPro" id="IPR036291">
    <property type="entry name" value="NAD(P)-bd_dom_sf"/>
</dbReference>
<dbReference type="PRINTS" id="PR00081">
    <property type="entry name" value="GDHRDH"/>
</dbReference>
<gene>
    <name evidence="4" type="ORF">BCR37DRAFT_403530</name>
</gene>
<dbReference type="Pfam" id="PF00106">
    <property type="entry name" value="adh_short"/>
    <property type="match status" value="1"/>
</dbReference>
<accession>A0A1Y2F1U1</accession>
<dbReference type="SUPFAM" id="SSF51735">
    <property type="entry name" value="NAD(P)-binding Rossmann-fold domains"/>
    <property type="match status" value="1"/>
</dbReference>
<dbReference type="Proteomes" id="UP000193685">
    <property type="component" value="Unassembled WGS sequence"/>
</dbReference>
<dbReference type="AlphaFoldDB" id="A0A1Y2F1U1"/>
<dbReference type="STRING" id="56484.A0A1Y2F1U1"/>
<dbReference type="GO" id="GO:0050664">
    <property type="term" value="F:oxidoreductase activity, acting on NAD(P)H, oxygen as acceptor"/>
    <property type="evidence" value="ECO:0007669"/>
    <property type="project" value="TreeGrafter"/>
</dbReference>
<evidence type="ECO:0008006" key="6">
    <source>
        <dbReference type="Google" id="ProtNLM"/>
    </source>
</evidence>
<dbReference type="Gene3D" id="3.40.50.720">
    <property type="entry name" value="NAD(P)-binding Rossmann-like Domain"/>
    <property type="match status" value="1"/>
</dbReference>
<evidence type="ECO:0000313" key="4">
    <source>
        <dbReference type="EMBL" id="ORY77820.1"/>
    </source>
</evidence>
<dbReference type="EMBL" id="MCFI01000019">
    <property type="protein sequence ID" value="ORY77820.1"/>
    <property type="molecule type" value="Genomic_DNA"/>
</dbReference>
<dbReference type="GeneID" id="63788609"/>
<dbReference type="PANTHER" id="PTHR43008">
    <property type="entry name" value="BENZIL REDUCTASE"/>
    <property type="match status" value="1"/>
</dbReference>
<evidence type="ECO:0000256" key="3">
    <source>
        <dbReference type="ARBA" id="ARBA00023002"/>
    </source>
</evidence>
<evidence type="ECO:0000256" key="1">
    <source>
        <dbReference type="ARBA" id="ARBA00006484"/>
    </source>
</evidence>
<protein>
    <recommendedName>
        <fullName evidence="6">Short chain dehydrogenase/reductase</fullName>
    </recommendedName>
</protein>
<dbReference type="InterPro" id="IPR002347">
    <property type="entry name" value="SDR_fam"/>
</dbReference>
<dbReference type="RefSeq" id="XP_040723205.1">
    <property type="nucleotide sequence ID" value="XM_040872010.1"/>
</dbReference>
<dbReference type="OMA" id="SRWHKDY"/>
<dbReference type="OrthoDB" id="5307821at2759"/>
<evidence type="ECO:0000256" key="2">
    <source>
        <dbReference type="ARBA" id="ARBA00022857"/>
    </source>
</evidence>
<dbReference type="PANTHER" id="PTHR43008:SF7">
    <property type="entry name" value="SHORT CHAIN DEHYDROGENASE_REDUCTASE (AFU_ORTHOLOGUE AFUA_2G00830)"/>
    <property type="match status" value="1"/>
</dbReference>
<reference evidence="4 5" key="1">
    <citation type="submission" date="2016-07" db="EMBL/GenBank/DDBJ databases">
        <title>Pervasive Adenine N6-methylation of Active Genes in Fungi.</title>
        <authorList>
            <consortium name="DOE Joint Genome Institute"/>
            <person name="Mondo S.J."/>
            <person name="Dannebaum R.O."/>
            <person name="Kuo R.C."/>
            <person name="Labutti K."/>
            <person name="Haridas S."/>
            <person name="Kuo A."/>
            <person name="Salamov A."/>
            <person name="Ahrendt S.R."/>
            <person name="Lipzen A."/>
            <person name="Sullivan W."/>
            <person name="Andreopoulos W.B."/>
            <person name="Clum A."/>
            <person name="Lindquist E."/>
            <person name="Daum C."/>
            <person name="Ramamoorthy G.K."/>
            <person name="Gryganskyi A."/>
            <person name="Culley D."/>
            <person name="Magnuson J.K."/>
            <person name="James T.Y."/>
            <person name="O'Malley M.A."/>
            <person name="Stajich J.E."/>
            <person name="Spatafora J.W."/>
            <person name="Visel A."/>
            <person name="Grigoriev I.V."/>
        </authorList>
    </citation>
    <scope>NUCLEOTIDE SEQUENCE [LARGE SCALE GENOMIC DNA]</scope>
    <source>
        <strain evidence="4 5">12-1054</strain>
    </source>
</reference>
<dbReference type="PROSITE" id="PS00061">
    <property type="entry name" value="ADH_SHORT"/>
    <property type="match status" value="1"/>
</dbReference>
<organism evidence="4 5">
    <name type="scientific">Protomyces lactucae-debilis</name>
    <dbReference type="NCBI Taxonomy" id="2754530"/>
    <lineage>
        <taxon>Eukaryota</taxon>
        <taxon>Fungi</taxon>
        <taxon>Dikarya</taxon>
        <taxon>Ascomycota</taxon>
        <taxon>Taphrinomycotina</taxon>
        <taxon>Taphrinomycetes</taxon>
        <taxon>Taphrinales</taxon>
        <taxon>Protomycetaceae</taxon>
        <taxon>Protomyces</taxon>
    </lineage>
</organism>
<dbReference type="InterPro" id="IPR020904">
    <property type="entry name" value="Sc_DH/Rdtase_CS"/>
</dbReference>
<sequence>MSLFIKGTTAVITGAASGIGAAASRIFAAKGMNLVLADTNTALLKSHAEGMADGGGQILTMTCDVAQREHCEALADLAFREFGSVQIVMANAGISGSREPGAGSVLSGNLDNWDSVMQVNFNGQRQLLAALLPLMTEQKDDRRVAIICTGSKQGITNPPGNSAYNCSKAAVRSMTEHLAWELRQKPELAHFSAHLLVPGWTFTGMTGGGRTDKPDGAWTAEQVIEYAMPRLASRDFYIICPDNAVDSITDNARMLYNTEDIVKNRSALSRWSKEHEAEFAEFVEQYKK</sequence>
<dbReference type="CDD" id="cd05233">
    <property type="entry name" value="SDR_c"/>
    <property type="match status" value="1"/>
</dbReference>